<feature type="compositionally biased region" description="Polar residues" evidence="1">
    <location>
        <begin position="165"/>
        <end position="201"/>
    </location>
</feature>
<feature type="region of interest" description="Disordered" evidence="1">
    <location>
        <begin position="331"/>
        <end position="364"/>
    </location>
</feature>
<reference evidence="2 3" key="1">
    <citation type="submission" date="2015-07" db="EMBL/GenBank/DDBJ databases">
        <title>Comparative genomics of the Sigatoka disease complex on banana suggests a link between parallel evolutionary changes in Pseudocercospora fijiensis and Pseudocercospora eumusae and increased virulence on the banana host.</title>
        <authorList>
            <person name="Chang T.-C."/>
            <person name="Salvucci A."/>
            <person name="Crous P.W."/>
            <person name="Stergiopoulos I."/>
        </authorList>
    </citation>
    <scope>NUCLEOTIDE SEQUENCE [LARGE SCALE GENOMIC DNA]</scope>
    <source>
        <strain evidence="2 3">CBS 116634</strain>
    </source>
</reference>
<sequence>MAAPFVAAYGATPFHPLAYDPGLPEFPEHFGDLLSDPFLPPLAQFAVDDVTVLQFDESDMRWISPGLLDHSAVQPDVAKSPSFGSHAAETEASISLSPSAASQHILTPSSTFSPYVTNLDDPESDGNNSTSPASDSSTSQYVVVDQPNGEARGLNHRMNVHSARASPSISPATQAARPSSITSRGPSAPQQQMGNPQFHSFASSSSGAMYDYSGNANAQYSSFNDGDFDLFGNTGGSFEENSFSASNIANHASLPFRTTYGGKISSQSPFQIGYPQAGELSSNALTPSSTYPVQGLSNNVNNSNHSFTTPVQQFTNDAAFQQVLNASSMGNTPTQSAAFSRAHPTTRASFRSVPSASSSMTPTQAVPIPRAAYRQPRLQVNITSAESDCSPHSSQSGASFDDHSTSLGGVFTAIRQADPSMRLIIGTLHASQHEHKVQKGGRKKGIRLTEPSRARSHRMRKIGACWRCAMQRDPCDHGDPCSRCAMRSQRGQNYYFGCDRSKLPDFVADFLPQSLCFGHTKAVLEDNVRAEVVDWHRENSIDVYLSCGYGPPLRWKLTEFTPKSPNVLWQLQYFQDSRTGRSIPEKKYSPPYGLLKLDGVDDKNFDDYLKDLLEPFHLNKLGPSFYAEENEVDQDMFQCRVLHMMSQLYIGTCDDKLKSLLGDILRMMVITWIMGHTLTITEDTLRPVINNVRHSRKPNDYELQEYTSPRLANRQLKFFFGVLRNQIYEKLLKWLQQTLHTAGKKEQTWLQSFCVILGFAMVLEEIQRTIHCQADASIERKEATPEQAETLAFNSCKAIDDRFSLLIGLFQCKYRDKKWGEYGSFGNETPELKEPIARDFCSTLRNMLEYKQGHLRSRENVPFSFDNQCLYTTRLTARFLLPFLNLPKT</sequence>
<dbReference type="OrthoDB" id="4226666at2759"/>
<evidence type="ECO:0008006" key="4">
    <source>
        <dbReference type="Google" id="ProtNLM"/>
    </source>
</evidence>
<evidence type="ECO:0000313" key="3">
    <source>
        <dbReference type="Proteomes" id="UP000073492"/>
    </source>
</evidence>
<dbReference type="AlphaFoldDB" id="A0A139I3F6"/>
<proteinExistence type="predicted"/>
<dbReference type="Proteomes" id="UP000073492">
    <property type="component" value="Unassembled WGS sequence"/>
</dbReference>
<feature type="region of interest" description="Disordered" evidence="1">
    <location>
        <begin position="162"/>
        <end position="201"/>
    </location>
</feature>
<feature type="compositionally biased region" description="Low complexity" evidence="1">
    <location>
        <begin position="129"/>
        <end position="139"/>
    </location>
</feature>
<dbReference type="PANTHER" id="PTHR35392:SF1">
    <property type="entry name" value="ZN(II)2CYS6 TRANSCRIPTION FACTOR (EUROFUNG)"/>
    <property type="match status" value="1"/>
</dbReference>
<name>A0A139I3F6_9PEZI</name>
<keyword evidence="3" id="KW-1185">Reference proteome</keyword>
<feature type="region of interest" description="Disordered" evidence="1">
    <location>
        <begin position="112"/>
        <end position="140"/>
    </location>
</feature>
<gene>
    <name evidence="2" type="ORF">AC579_5300</name>
</gene>
<accession>A0A139I3F6</accession>
<protein>
    <recommendedName>
        <fullName evidence="4">Zn(2)-C6 fungal-type domain-containing protein</fullName>
    </recommendedName>
</protein>
<evidence type="ECO:0000313" key="2">
    <source>
        <dbReference type="EMBL" id="KXT09102.1"/>
    </source>
</evidence>
<comment type="caution">
    <text evidence="2">The sequence shown here is derived from an EMBL/GenBank/DDBJ whole genome shotgun (WGS) entry which is preliminary data.</text>
</comment>
<evidence type="ECO:0000256" key="1">
    <source>
        <dbReference type="SAM" id="MobiDB-lite"/>
    </source>
</evidence>
<organism evidence="2 3">
    <name type="scientific">Pseudocercospora musae</name>
    <dbReference type="NCBI Taxonomy" id="113226"/>
    <lineage>
        <taxon>Eukaryota</taxon>
        <taxon>Fungi</taxon>
        <taxon>Dikarya</taxon>
        <taxon>Ascomycota</taxon>
        <taxon>Pezizomycotina</taxon>
        <taxon>Dothideomycetes</taxon>
        <taxon>Dothideomycetidae</taxon>
        <taxon>Mycosphaerellales</taxon>
        <taxon>Mycosphaerellaceae</taxon>
        <taxon>Pseudocercospora</taxon>
    </lineage>
</organism>
<dbReference type="InterPro" id="IPR052973">
    <property type="entry name" value="Fungal_sec-metab_reg_TF"/>
</dbReference>
<dbReference type="PANTHER" id="PTHR35392">
    <property type="entry name" value="ZN(II)2CYS6 TRANSCRIPTION FACTOR (EUROFUNG)-RELATED-RELATED"/>
    <property type="match status" value="1"/>
</dbReference>
<feature type="compositionally biased region" description="Low complexity" evidence="1">
    <location>
        <begin position="347"/>
        <end position="359"/>
    </location>
</feature>
<dbReference type="STRING" id="113226.A0A139I3F6"/>
<dbReference type="EMBL" id="LFZO01000374">
    <property type="protein sequence ID" value="KXT09102.1"/>
    <property type="molecule type" value="Genomic_DNA"/>
</dbReference>